<name>A0A6G0TMK6_APHGL</name>
<dbReference type="AlphaFoldDB" id="A0A6G0TMK6"/>
<reference evidence="1 2" key="1">
    <citation type="submission" date="2019-08" db="EMBL/GenBank/DDBJ databases">
        <title>The genome of the soybean aphid Biotype 1, its phylome, world population structure and adaptation to the North American continent.</title>
        <authorList>
            <person name="Giordano R."/>
            <person name="Donthu R.K."/>
            <person name="Hernandez A.G."/>
            <person name="Wright C.L."/>
            <person name="Zimin A.V."/>
        </authorList>
    </citation>
    <scope>NUCLEOTIDE SEQUENCE [LARGE SCALE GENOMIC DNA]</scope>
    <source>
        <tissue evidence="1">Whole aphids</tissue>
    </source>
</reference>
<dbReference type="OrthoDB" id="10555604at2759"/>
<comment type="caution">
    <text evidence="1">The sequence shown here is derived from an EMBL/GenBank/DDBJ whole genome shotgun (WGS) entry which is preliminary data.</text>
</comment>
<dbReference type="Proteomes" id="UP000475862">
    <property type="component" value="Unassembled WGS sequence"/>
</dbReference>
<proteinExistence type="predicted"/>
<keyword evidence="2" id="KW-1185">Reference proteome</keyword>
<evidence type="ECO:0000313" key="2">
    <source>
        <dbReference type="Proteomes" id="UP000475862"/>
    </source>
</evidence>
<sequence>MKYLLKLITIISITTSYSSKISKYNKSALFWRLGGWFTKTTRKIWSHCTRIKSGGHHASQTYRFSTVNYSRTMTRSVVVTIQSGDGVWFMYENYVNLLISSQIILKALEKLWMQFMMFVEISLRKIKHFKQKDIYIELKWMFNQNHSGMLPLLMNLDMSSLRIALAAFYCIPTNQTLQKNKTRELGYFYWIYKIVVSTANCCGSDLYSTVAVIEFSGFVWVSFIYYFNLWTCQPLFYVVVSSFKITRNDDEMQYIVQNR</sequence>
<protein>
    <submittedName>
        <fullName evidence="1">Uncharacterized protein</fullName>
    </submittedName>
</protein>
<evidence type="ECO:0000313" key="1">
    <source>
        <dbReference type="EMBL" id="KAE9535732.1"/>
    </source>
</evidence>
<accession>A0A6G0TMK6</accession>
<dbReference type="EMBL" id="VYZN01000025">
    <property type="protein sequence ID" value="KAE9535732.1"/>
    <property type="molecule type" value="Genomic_DNA"/>
</dbReference>
<organism evidence="1 2">
    <name type="scientific">Aphis glycines</name>
    <name type="common">Soybean aphid</name>
    <dbReference type="NCBI Taxonomy" id="307491"/>
    <lineage>
        <taxon>Eukaryota</taxon>
        <taxon>Metazoa</taxon>
        <taxon>Ecdysozoa</taxon>
        <taxon>Arthropoda</taxon>
        <taxon>Hexapoda</taxon>
        <taxon>Insecta</taxon>
        <taxon>Pterygota</taxon>
        <taxon>Neoptera</taxon>
        <taxon>Paraneoptera</taxon>
        <taxon>Hemiptera</taxon>
        <taxon>Sternorrhyncha</taxon>
        <taxon>Aphidomorpha</taxon>
        <taxon>Aphidoidea</taxon>
        <taxon>Aphididae</taxon>
        <taxon>Aphidini</taxon>
        <taxon>Aphis</taxon>
        <taxon>Aphis</taxon>
    </lineage>
</organism>
<gene>
    <name evidence="1" type="ORF">AGLY_007633</name>
</gene>